<dbReference type="AlphaFoldDB" id="C5T9I4"/>
<dbReference type="PATRIC" id="fig|573060.9.peg.1426"/>
<comment type="subcellular location">
    <subcellularLocation>
        <location evidence="1 11">Cell outer membrane</location>
        <topology evidence="1 11">Multi-pass membrane protein</topology>
    </subcellularLocation>
</comment>
<evidence type="ECO:0000256" key="5">
    <source>
        <dbReference type="ARBA" id="ARBA00022692"/>
    </source>
</evidence>
<evidence type="ECO:0000256" key="12">
    <source>
        <dbReference type="RuleBase" id="RU003357"/>
    </source>
</evidence>
<keyword evidence="9 15" id="KW-0675">Receptor</keyword>
<dbReference type="GO" id="GO:0009279">
    <property type="term" value="C:cell outer membrane"/>
    <property type="evidence" value="ECO:0007669"/>
    <property type="project" value="UniProtKB-SubCell"/>
</dbReference>
<dbReference type="InterPro" id="IPR037066">
    <property type="entry name" value="Plug_dom_sf"/>
</dbReference>
<feature type="domain" description="TonB-dependent receptor-like beta-barrel" evidence="13">
    <location>
        <begin position="238"/>
        <end position="596"/>
    </location>
</feature>
<keyword evidence="10 11" id="KW-0998">Cell outer membrane</keyword>
<dbReference type="Pfam" id="PF00593">
    <property type="entry name" value="TonB_dep_Rec_b-barrel"/>
    <property type="match status" value="1"/>
</dbReference>
<dbReference type="SUPFAM" id="SSF56935">
    <property type="entry name" value="Porins"/>
    <property type="match status" value="1"/>
</dbReference>
<keyword evidence="7 12" id="KW-0798">TonB box</keyword>
<keyword evidence="8 11" id="KW-0472">Membrane</keyword>
<dbReference type="PROSITE" id="PS52016">
    <property type="entry name" value="TONB_DEPENDENT_REC_3"/>
    <property type="match status" value="1"/>
</dbReference>
<evidence type="ECO:0000256" key="2">
    <source>
        <dbReference type="ARBA" id="ARBA00009810"/>
    </source>
</evidence>
<keyword evidence="16" id="KW-1185">Reference proteome</keyword>
<evidence type="ECO:0000256" key="7">
    <source>
        <dbReference type="ARBA" id="ARBA00023077"/>
    </source>
</evidence>
<dbReference type="Pfam" id="PF07715">
    <property type="entry name" value="Plug"/>
    <property type="match status" value="1"/>
</dbReference>
<reference evidence="15 16" key="1">
    <citation type="submission" date="2009-05" db="EMBL/GenBank/DDBJ databases">
        <title>The draft genome of Acidovorax delafieldii 2AN.</title>
        <authorList>
            <consortium name="US DOE Joint Genome Institute (JGI-PGF)"/>
            <person name="Lucas S."/>
            <person name="Copeland A."/>
            <person name="Lapidus A."/>
            <person name="Glavina del Rio T."/>
            <person name="Tice H."/>
            <person name="Bruce D."/>
            <person name="Goodwin L."/>
            <person name="Pitluck S."/>
            <person name="Larimer F."/>
            <person name="Land M.L."/>
            <person name="Hauser L."/>
            <person name="Shelobolina E.S."/>
            <person name="Picardal F."/>
            <person name="Roden E."/>
            <person name="Emerson D."/>
        </authorList>
    </citation>
    <scope>NUCLEOTIDE SEQUENCE [LARGE SCALE GENOMIC DNA]</scope>
    <source>
        <strain evidence="15 16">2AN</strain>
    </source>
</reference>
<dbReference type="InterPro" id="IPR000531">
    <property type="entry name" value="Beta-barrel_TonB"/>
</dbReference>
<evidence type="ECO:0000256" key="9">
    <source>
        <dbReference type="ARBA" id="ARBA00023170"/>
    </source>
</evidence>
<dbReference type="EMBL" id="ACQT01000194">
    <property type="protein sequence ID" value="EER58861.1"/>
    <property type="molecule type" value="Genomic_DNA"/>
</dbReference>
<evidence type="ECO:0000256" key="1">
    <source>
        <dbReference type="ARBA" id="ARBA00004571"/>
    </source>
</evidence>
<evidence type="ECO:0000256" key="11">
    <source>
        <dbReference type="PROSITE-ProRule" id="PRU01360"/>
    </source>
</evidence>
<evidence type="ECO:0000256" key="3">
    <source>
        <dbReference type="ARBA" id="ARBA00022448"/>
    </source>
</evidence>
<comment type="caution">
    <text evidence="15">The sequence shown here is derived from an EMBL/GenBank/DDBJ whole genome shotgun (WGS) entry which is preliminary data.</text>
</comment>
<dbReference type="PANTHER" id="PTHR30069:SF29">
    <property type="entry name" value="HEMOGLOBIN AND HEMOGLOBIN-HAPTOGLOBIN-BINDING PROTEIN 1-RELATED"/>
    <property type="match status" value="1"/>
</dbReference>
<evidence type="ECO:0000259" key="13">
    <source>
        <dbReference type="Pfam" id="PF00593"/>
    </source>
</evidence>
<dbReference type="Proteomes" id="UP000003856">
    <property type="component" value="Unassembled WGS sequence"/>
</dbReference>
<dbReference type="GO" id="GO:0044718">
    <property type="term" value="P:siderophore transmembrane transport"/>
    <property type="evidence" value="ECO:0007669"/>
    <property type="project" value="TreeGrafter"/>
</dbReference>
<evidence type="ECO:0000256" key="4">
    <source>
        <dbReference type="ARBA" id="ARBA00022452"/>
    </source>
</evidence>
<proteinExistence type="inferred from homology"/>
<evidence type="ECO:0000256" key="10">
    <source>
        <dbReference type="ARBA" id="ARBA00023237"/>
    </source>
</evidence>
<keyword evidence="6" id="KW-0732">Signal</keyword>
<evidence type="ECO:0000256" key="8">
    <source>
        <dbReference type="ARBA" id="ARBA00023136"/>
    </source>
</evidence>
<dbReference type="InterPro" id="IPR039426">
    <property type="entry name" value="TonB-dep_rcpt-like"/>
</dbReference>
<evidence type="ECO:0000313" key="15">
    <source>
        <dbReference type="EMBL" id="EER58861.1"/>
    </source>
</evidence>
<comment type="similarity">
    <text evidence="2 11 12">Belongs to the TonB-dependent receptor family.</text>
</comment>
<name>C5T9I4_ACIDE</name>
<dbReference type="Gene3D" id="2.40.170.20">
    <property type="entry name" value="TonB-dependent receptor, beta-barrel domain"/>
    <property type="match status" value="1"/>
</dbReference>
<organism evidence="15 16">
    <name type="scientific">Acidovorax delafieldii 2AN</name>
    <dbReference type="NCBI Taxonomy" id="573060"/>
    <lineage>
        <taxon>Bacteria</taxon>
        <taxon>Pseudomonadati</taxon>
        <taxon>Pseudomonadota</taxon>
        <taxon>Betaproteobacteria</taxon>
        <taxon>Burkholderiales</taxon>
        <taxon>Comamonadaceae</taxon>
        <taxon>Acidovorax</taxon>
    </lineage>
</organism>
<evidence type="ECO:0000256" key="6">
    <source>
        <dbReference type="ARBA" id="ARBA00022729"/>
    </source>
</evidence>
<protein>
    <submittedName>
        <fullName evidence="15">TonB-dependent receptor</fullName>
    </submittedName>
</protein>
<gene>
    <name evidence="15" type="ORF">AcdelDRAFT_3564</name>
</gene>
<dbReference type="PANTHER" id="PTHR30069">
    <property type="entry name" value="TONB-DEPENDENT OUTER MEMBRANE RECEPTOR"/>
    <property type="match status" value="1"/>
</dbReference>
<dbReference type="GO" id="GO:0015344">
    <property type="term" value="F:siderophore uptake transmembrane transporter activity"/>
    <property type="evidence" value="ECO:0007669"/>
    <property type="project" value="TreeGrafter"/>
</dbReference>
<keyword evidence="3 11" id="KW-0813">Transport</keyword>
<dbReference type="Gene3D" id="2.170.130.10">
    <property type="entry name" value="TonB-dependent receptor, plug domain"/>
    <property type="match status" value="1"/>
</dbReference>
<sequence>MQMEVRTASRYTQTALEAPAVMSVVTAEDIRLFGYRNLAEVLDSMRGLYVSYDRTYHYLGLRGFASPGDYDTRVLLLVNGVRFNDNVYDQAAIGTDFPLDLDLVDRVEFAPGPGSAVYGANAFFGVVNVITRDGRQLAGPRVSTEIGSHGSAQLRFSVGTVDDAGRDWLVSATRLSARGADPYYAAYDTPANNHGVAQGLDFLRSTQLFARMHREGLTLTMAHGERDKGMPTAAFSQVFNDPRSRLSDTSTRVAAEYTSQWQPSLAFTGRLHAGRYRYVGNYVYDYPPLTVNRDEGTGQWWGAEGQWVSTALARHKLSWGLDYRRDTGITQRNADIDPPASYLQARRKGDMLGVYLQDEFALRADLTLHAGLRWDKQTGSQSAVHPRLGLVYWWNPATAVKLLHGTAYRPPNAYERDYRVDLPGGVVDTAALHSERVRTTELALEHAPSGATRMLLTAFHSHVSNLITLADADRPDRVTINNTRRVHVEGIEAEVEQRWSGGSRVRVAYGWQKARDLAAQADLTNSPRHLLKVQWADAVKLPFGADWPQGHYAIEGIGIGPRNTLQNIRLPGHLLTNLTYSTRFGGVDVSVGVYNLFNRRHADPASFEIRDNLVWQDGRTYRVKLTYGF</sequence>
<dbReference type="InterPro" id="IPR036942">
    <property type="entry name" value="Beta-barrel_TonB_sf"/>
</dbReference>
<accession>C5T9I4</accession>
<feature type="domain" description="TonB-dependent receptor plug" evidence="14">
    <location>
        <begin position="16"/>
        <end position="126"/>
    </location>
</feature>
<evidence type="ECO:0000259" key="14">
    <source>
        <dbReference type="Pfam" id="PF07715"/>
    </source>
</evidence>
<keyword evidence="4 11" id="KW-1134">Transmembrane beta strand</keyword>
<keyword evidence="5 11" id="KW-0812">Transmembrane</keyword>
<evidence type="ECO:0000313" key="16">
    <source>
        <dbReference type="Proteomes" id="UP000003856"/>
    </source>
</evidence>
<dbReference type="InterPro" id="IPR012910">
    <property type="entry name" value="Plug_dom"/>
</dbReference>